<dbReference type="PROSITE" id="PS00678">
    <property type="entry name" value="WD_REPEATS_1"/>
    <property type="match status" value="2"/>
</dbReference>
<evidence type="ECO:0000256" key="4">
    <source>
        <dbReference type="PROSITE-ProRule" id="PRU00221"/>
    </source>
</evidence>
<accession>A0A6P7X4M9</accession>
<dbReference type="InterPro" id="IPR057848">
    <property type="entry name" value="WDR72_alpha-sol"/>
</dbReference>
<feature type="repeat" description="WD" evidence="4">
    <location>
        <begin position="544"/>
        <end position="579"/>
    </location>
</feature>
<dbReference type="GO" id="GO:0072659">
    <property type="term" value="P:protein localization to plasma membrane"/>
    <property type="evidence" value="ECO:0007669"/>
    <property type="project" value="TreeGrafter"/>
</dbReference>
<dbReference type="OrthoDB" id="338622at2759"/>
<dbReference type="Pfam" id="PF23123">
    <property type="entry name" value="WDR72_alpha-sol"/>
    <property type="match status" value="1"/>
</dbReference>
<feature type="repeat" description="WD" evidence="4">
    <location>
        <begin position="60"/>
        <end position="104"/>
    </location>
</feature>
<dbReference type="KEGG" id="muo:115459394"/>
<sequence>MTMKNTVQAVALWSEQAPSHSITAIMITDDQQTIVTGSLEGQICLWNLSVDLKISSRAILFGHTSSVTCLAKARDFAKQPFVVSGTENGEMCVWNVTNGQCIENAMLPYRHTSISYYHSSFRMTGEGWLLCCGQYQDVLIIDAKTLEVLHTLKSQSSDWIICMCIVHSTRIQEDSLVAISVTGDLKLWDLSSSINSIEEKRNVYETESKSLELRNCQAVRFCTYTERLLLIICSDCWKIFDYCDFSILGTEANSSGQSFAGGEFLAANRLILWTECGHGSIYQLVNSGLSKVIYPADGGMLKETVTPQLLCCTNVAENKSFSYVMGFLNERKEPFYKILFSGDACGRISFWHIPDVPVSKFDGSPKEIPIAVTSTLQDNFNRYNSTPEGIIGHFYAAVTSSLYIPSLDKLVCGCEDGKIIVTFALHAIRARLLDDHSLLRGSLPHRVFEGHNGCVTCLLYPHTESDQFDPNWLVSGCQDSSVILWDVFTGEILQNFTFQAGPVLKLLVPPAGYKTKVHLSVCCVCSDHSVALLHLQQRLCLLHARKHLFPVKMIKWHPVEDVLIVGCEDDSVYVWEIETDILCKMEFQTYIQRHYLYRQQYRHTGTLERYETGEMAKAILTSCEDSRALMTDSVLFVFQDVQRVKSPSYKTSSSYKLGTLSYTLAHPEKSSVKSTDTRQSQSPFAILPVKTKWTSMNFHVLLFDLEKLLEYLLLSQVNGLKSINSFHSYDAVKSAKSSTEKRTLTLKRNKTAGSLYQMNGQAKNASDQSISMENNIVKSLEEGSVIKRQKKKSSKKASIPASTKIDINIICDTAKLLLSCLFPWGVDKELDNLCIKHLGILRLQYPVSFGLVSNESHVSLMLPGWNHANYDAAKEHTLKNLFSKKVMDLSNKYINVIQSGEKNTGNGTVGTEIIIHLLGKIFFVSRMIKIPVGSEQIGRNNSRQKLEPFRNKGKNSENFTSSFPALYGVSQQNRHKFHFHDTDHTSLEKLISSWRDQSVEVIEAVQAVLLAEVQRSTKTLRRTSISKHPDTKVKNRMREAHPLPEPDKTEELELQCLKDIPVKTSLTLETHDNSSKSAVFQEAENVPDKHVSEEAESADDVKPTPWMSKVCFCKVC</sequence>
<dbReference type="PANTHER" id="PTHR44099:SF2">
    <property type="entry name" value="WD REPEAT-CONTAINING PROTEIN 72"/>
    <property type="match status" value="1"/>
</dbReference>
<dbReference type="FunCoup" id="A0A6P7X4M9">
    <property type="interactions" value="259"/>
</dbReference>
<evidence type="ECO:0000313" key="7">
    <source>
        <dbReference type="Proteomes" id="UP000515156"/>
    </source>
</evidence>
<dbReference type="GeneID" id="115459394"/>
<dbReference type="SUPFAM" id="SSF50978">
    <property type="entry name" value="WD40 repeat-like"/>
    <property type="match status" value="1"/>
</dbReference>
<organism evidence="7 8">
    <name type="scientific">Microcaecilia unicolor</name>
    <dbReference type="NCBI Taxonomy" id="1415580"/>
    <lineage>
        <taxon>Eukaryota</taxon>
        <taxon>Metazoa</taxon>
        <taxon>Chordata</taxon>
        <taxon>Craniata</taxon>
        <taxon>Vertebrata</taxon>
        <taxon>Euteleostomi</taxon>
        <taxon>Amphibia</taxon>
        <taxon>Gymnophiona</taxon>
        <taxon>Siphonopidae</taxon>
        <taxon>Microcaecilia</taxon>
    </lineage>
</organism>
<dbReference type="InParanoid" id="A0A6P7X4M9"/>
<evidence type="ECO:0000256" key="5">
    <source>
        <dbReference type="SAM" id="MobiDB-lite"/>
    </source>
</evidence>
<dbReference type="PROSITE" id="PS50294">
    <property type="entry name" value="WD_REPEATS_REGION"/>
    <property type="match status" value="1"/>
</dbReference>
<reference evidence="8" key="1">
    <citation type="submission" date="2025-08" db="UniProtKB">
        <authorList>
            <consortium name="RefSeq"/>
        </authorList>
    </citation>
    <scope>IDENTIFICATION</scope>
</reference>
<dbReference type="SMART" id="SM00320">
    <property type="entry name" value="WD40"/>
    <property type="match status" value="7"/>
</dbReference>
<dbReference type="Proteomes" id="UP000515156">
    <property type="component" value="Chromosome 1"/>
</dbReference>
<feature type="region of interest" description="Disordered" evidence="5">
    <location>
        <begin position="1071"/>
        <end position="1100"/>
    </location>
</feature>
<keyword evidence="2 4" id="KW-0853">WD repeat</keyword>
<proteinExistence type="predicted"/>
<feature type="repeat" description="WD" evidence="4">
    <location>
        <begin position="448"/>
        <end position="495"/>
    </location>
</feature>
<protein>
    <submittedName>
        <fullName evidence="8">WD repeat-containing protein 72 isoform X1</fullName>
    </submittedName>
</protein>
<keyword evidence="1" id="KW-0597">Phosphoprotein</keyword>
<evidence type="ECO:0000256" key="2">
    <source>
        <dbReference type="ARBA" id="ARBA00022574"/>
    </source>
</evidence>
<dbReference type="InterPro" id="IPR015943">
    <property type="entry name" value="WD40/YVTN_repeat-like_dom_sf"/>
</dbReference>
<dbReference type="InterPro" id="IPR036322">
    <property type="entry name" value="WD40_repeat_dom_sf"/>
</dbReference>
<feature type="repeat" description="WD" evidence="4">
    <location>
        <begin position="15"/>
        <end position="56"/>
    </location>
</feature>
<dbReference type="AlphaFoldDB" id="A0A6P7X4M9"/>
<evidence type="ECO:0000259" key="6">
    <source>
        <dbReference type="Pfam" id="PF23123"/>
    </source>
</evidence>
<dbReference type="RefSeq" id="XP_030045089.1">
    <property type="nucleotide sequence ID" value="XM_030189229.1"/>
</dbReference>
<dbReference type="InterPro" id="IPR001680">
    <property type="entry name" value="WD40_rpt"/>
</dbReference>
<evidence type="ECO:0000256" key="1">
    <source>
        <dbReference type="ARBA" id="ARBA00022553"/>
    </source>
</evidence>
<dbReference type="Gene3D" id="2.130.10.10">
    <property type="entry name" value="YVTN repeat-like/Quinoprotein amine dehydrogenase"/>
    <property type="match status" value="2"/>
</dbReference>
<keyword evidence="7" id="KW-1185">Reference proteome</keyword>
<gene>
    <name evidence="8" type="primary">WDR72</name>
</gene>
<dbReference type="PANTHER" id="PTHR44099">
    <property type="entry name" value="RABCONNECTIN-3B, ISOFORM A"/>
    <property type="match status" value="1"/>
</dbReference>
<dbReference type="CTD" id="256764"/>
<evidence type="ECO:0000256" key="3">
    <source>
        <dbReference type="ARBA" id="ARBA00022737"/>
    </source>
</evidence>
<dbReference type="GO" id="GO:0005737">
    <property type="term" value="C:cytoplasm"/>
    <property type="evidence" value="ECO:0007669"/>
    <property type="project" value="TreeGrafter"/>
</dbReference>
<name>A0A6P7X4M9_9AMPH</name>
<dbReference type="InterPro" id="IPR049916">
    <property type="entry name" value="WDR72-like"/>
</dbReference>
<dbReference type="FunFam" id="2.130.10.10:FF:000247">
    <property type="entry name" value="WD repeat-containing protein 72"/>
    <property type="match status" value="1"/>
</dbReference>
<dbReference type="Pfam" id="PF00400">
    <property type="entry name" value="WD40"/>
    <property type="match status" value="4"/>
</dbReference>
<dbReference type="InterPro" id="IPR019775">
    <property type="entry name" value="WD40_repeat_CS"/>
</dbReference>
<dbReference type="PROSITE" id="PS50082">
    <property type="entry name" value="WD_REPEATS_2"/>
    <property type="match status" value="4"/>
</dbReference>
<evidence type="ECO:0000313" key="8">
    <source>
        <dbReference type="RefSeq" id="XP_030045089.1"/>
    </source>
</evidence>
<keyword evidence="3" id="KW-0677">Repeat</keyword>
<feature type="domain" description="WDR72-like alpha-solenoid" evidence="6">
    <location>
        <begin position="886"/>
        <end position="1097"/>
    </location>
</feature>